<protein>
    <recommendedName>
        <fullName evidence="6">Carboxylic ester hydrolase</fullName>
        <ecNumber evidence="6">3.1.1.-</ecNumber>
    </recommendedName>
</protein>
<name>A0A9P0FGS4_BRAAE</name>
<evidence type="ECO:0000313" key="8">
    <source>
        <dbReference type="EMBL" id="CAH0552752.1"/>
    </source>
</evidence>
<evidence type="ECO:0000256" key="5">
    <source>
        <dbReference type="ARBA" id="ARBA00023180"/>
    </source>
</evidence>
<dbReference type="SUPFAM" id="SSF53474">
    <property type="entry name" value="alpha/beta-Hydrolases"/>
    <property type="match status" value="1"/>
</dbReference>
<dbReference type="Pfam" id="PF00135">
    <property type="entry name" value="COesterase"/>
    <property type="match status" value="1"/>
</dbReference>
<dbReference type="InterPro" id="IPR002018">
    <property type="entry name" value="CarbesteraseB"/>
</dbReference>
<reference evidence="8" key="1">
    <citation type="submission" date="2021-12" db="EMBL/GenBank/DDBJ databases">
        <authorList>
            <person name="King R."/>
        </authorList>
    </citation>
    <scope>NUCLEOTIDE SEQUENCE</scope>
</reference>
<evidence type="ECO:0000313" key="9">
    <source>
        <dbReference type="Proteomes" id="UP001154078"/>
    </source>
</evidence>
<dbReference type="Proteomes" id="UP001154078">
    <property type="component" value="Chromosome 3"/>
</dbReference>
<organism evidence="8 9">
    <name type="scientific">Brassicogethes aeneus</name>
    <name type="common">Rape pollen beetle</name>
    <name type="synonym">Meligethes aeneus</name>
    <dbReference type="NCBI Taxonomy" id="1431903"/>
    <lineage>
        <taxon>Eukaryota</taxon>
        <taxon>Metazoa</taxon>
        <taxon>Ecdysozoa</taxon>
        <taxon>Arthropoda</taxon>
        <taxon>Hexapoda</taxon>
        <taxon>Insecta</taxon>
        <taxon>Pterygota</taxon>
        <taxon>Neoptera</taxon>
        <taxon>Endopterygota</taxon>
        <taxon>Coleoptera</taxon>
        <taxon>Polyphaga</taxon>
        <taxon>Cucujiformia</taxon>
        <taxon>Nitidulidae</taxon>
        <taxon>Meligethinae</taxon>
        <taxon>Brassicogethes</taxon>
    </lineage>
</organism>
<dbReference type="PROSITE" id="PS00941">
    <property type="entry name" value="CARBOXYLESTERASE_B_2"/>
    <property type="match status" value="1"/>
</dbReference>
<feature type="domain" description="Carboxylesterase type B" evidence="7">
    <location>
        <begin position="20"/>
        <end position="524"/>
    </location>
</feature>
<gene>
    <name evidence="8" type="ORF">MELIAE_LOCUS4913</name>
</gene>
<dbReference type="GO" id="GO:0052689">
    <property type="term" value="F:carboxylic ester hydrolase activity"/>
    <property type="evidence" value="ECO:0007669"/>
    <property type="project" value="UniProtKB-KW"/>
</dbReference>
<accession>A0A9P0FGS4</accession>
<feature type="chain" id="PRO_5040534039" description="Carboxylic ester hydrolase" evidence="6">
    <location>
        <begin position="17"/>
        <end position="556"/>
    </location>
</feature>
<keyword evidence="2" id="KW-0719">Serine esterase</keyword>
<keyword evidence="4" id="KW-1015">Disulfide bond</keyword>
<evidence type="ECO:0000256" key="4">
    <source>
        <dbReference type="ARBA" id="ARBA00023157"/>
    </source>
</evidence>
<dbReference type="Gene3D" id="3.40.50.1820">
    <property type="entry name" value="alpha/beta hydrolase"/>
    <property type="match status" value="1"/>
</dbReference>
<proteinExistence type="inferred from homology"/>
<dbReference type="PANTHER" id="PTHR43142:SF1">
    <property type="entry name" value="CARBOXYLIC ESTER HYDROLASE"/>
    <property type="match status" value="1"/>
</dbReference>
<evidence type="ECO:0000256" key="2">
    <source>
        <dbReference type="ARBA" id="ARBA00022487"/>
    </source>
</evidence>
<keyword evidence="9" id="KW-1185">Reference proteome</keyword>
<dbReference type="PANTHER" id="PTHR43142">
    <property type="entry name" value="CARBOXYLIC ESTER HYDROLASE"/>
    <property type="match status" value="1"/>
</dbReference>
<evidence type="ECO:0000256" key="1">
    <source>
        <dbReference type="ARBA" id="ARBA00005964"/>
    </source>
</evidence>
<dbReference type="PROSITE" id="PS00122">
    <property type="entry name" value="CARBOXYLESTERASE_B_1"/>
    <property type="match status" value="1"/>
</dbReference>
<keyword evidence="6" id="KW-0732">Signal</keyword>
<dbReference type="OrthoDB" id="6846267at2759"/>
<keyword evidence="3 6" id="KW-0378">Hydrolase</keyword>
<dbReference type="InterPro" id="IPR019819">
    <property type="entry name" value="Carboxylesterase_B_CS"/>
</dbReference>
<feature type="signal peptide" evidence="6">
    <location>
        <begin position="1"/>
        <end position="16"/>
    </location>
</feature>
<dbReference type="EMBL" id="OV121134">
    <property type="protein sequence ID" value="CAH0552752.1"/>
    <property type="molecule type" value="Genomic_DNA"/>
</dbReference>
<evidence type="ECO:0000256" key="3">
    <source>
        <dbReference type="ARBA" id="ARBA00022801"/>
    </source>
</evidence>
<evidence type="ECO:0000259" key="7">
    <source>
        <dbReference type="Pfam" id="PF00135"/>
    </source>
</evidence>
<comment type="similarity">
    <text evidence="1 6">Belongs to the type-B carboxylesterase/lipase family.</text>
</comment>
<evidence type="ECO:0000256" key="6">
    <source>
        <dbReference type="RuleBase" id="RU361235"/>
    </source>
</evidence>
<dbReference type="EC" id="3.1.1.-" evidence="6"/>
<dbReference type="InterPro" id="IPR029058">
    <property type="entry name" value="AB_hydrolase_fold"/>
</dbReference>
<dbReference type="InterPro" id="IPR019826">
    <property type="entry name" value="Carboxylesterase_B_AS"/>
</dbReference>
<sequence>MILFFITSFLLIVVSSENNAPIVQTPLGLIEGNIEKSSNGRNFYSFRGIPFAKPPVGKYRFEPSVPNKPWSGIWKANNSYVCLQYNHFNCPGRDKVEGEEDCLYLNVFTPILKKNANLDVVVYIHGGAFMFNSGNVQGPKKLMDKDVVQVNINYRLGPFGFLSTEDDLVPGNNGIKDQILAMKWVKDNIELFGGNSDSITIFGMSAGGASVELHYLIPESKGLFHKGVSQSGVSLNPWVIMENPLEQANKLGAAVGCSTKNTEKLVKCLKKRPGRQIVSAISHFQPWLYNPFSPFGVVVDSWSKNPLLRDHPYNLLKNKQVYDVPWISSFTSEEGLYPASEFYPEEYLQELDSKWNDIIPHILHYNFTINHNELDKISSQIKTYYLKDKKVSKTTYSKLVKLIGDRLFYFDIEKGVKLHSAAVKSDVFSYKFSHRGAYSASDFISGSRDNLGASHADDTAYIFHTFDTNSTPEDRAVSDFLMDTCTAFMKTGKPMSKIQWHPVSKNLADPLNVLHIENSNSIKMETLQDISNQQFWNLLPFAENEKLLAKENKDEL</sequence>
<keyword evidence="5" id="KW-0325">Glycoprotein</keyword>
<dbReference type="AlphaFoldDB" id="A0A9P0FGS4"/>